<evidence type="ECO:0000256" key="1">
    <source>
        <dbReference type="ARBA" id="ARBA00001970"/>
    </source>
</evidence>
<dbReference type="GO" id="GO:0046872">
    <property type="term" value="F:metal ion binding"/>
    <property type="evidence" value="ECO:0007669"/>
    <property type="project" value="UniProtKB-KW"/>
</dbReference>
<evidence type="ECO:0000313" key="5">
    <source>
        <dbReference type="PIR" id="S16332"/>
    </source>
</evidence>
<dbReference type="AlphaFoldDB" id="Q7M1X2"/>
<dbReference type="GO" id="GO:0006979">
    <property type="term" value="P:response to oxidative stress"/>
    <property type="evidence" value="ECO:0007669"/>
    <property type="project" value="InterPro"/>
</dbReference>
<dbReference type="PROSITE" id="PS00435">
    <property type="entry name" value="PEROXIDASE_1"/>
    <property type="match status" value="1"/>
</dbReference>
<keyword evidence="2" id="KW-0479">Metal-binding</keyword>
<dbReference type="EC" id="1.11.1.7" evidence="5"/>
<evidence type="ECO:0000256" key="3">
    <source>
        <dbReference type="ARBA" id="ARBA00023002"/>
    </source>
</evidence>
<reference evidence="5" key="1">
    <citation type="journal article" date="1988" name="Plant Physiol.">
        <title>Induction of 33-kD and 60-kD Peroxidases during Ethylene-Induced Senescence of Cucumber Cotyledons.</title>
        <authorList>
            <person name="Abeles F.B."/>
            <person name="Dunn L.J."/>
            <person name="Morgens P."/>
            <person name="Callahan A."/>
            <person name="Dinterman R.E."/>
            <person name="Schmidt J."/>
        </authorList>
    </citation>
    <scope>PROTEIN SEQUENCE</scope>
</reference>
<dbReference type="SUPFAM" id="SSF48113">
    <property type="entry name" value="Heme-dependent peroxidases"/>
    <property type="match status" value="1"/>
</dbReference>
<proteinExistence type="predicted"/>
<comment type="cofactor">
    <cofactor evidence="1">
        <name>heme b</name>
        <dbReference type="ChEBI" id="CHEBI:60344"/>
    </cofactor>
</comment>
<evidence type="ECO:0000256" key="4">
    <source>
        <dbReference type="ARBA" id="ARBA00023004"/>
    </source>
</evidence>
<dbReference type="InterPro" id="IPR019793">
    <property type="entry name" value="Peroxidases_heam-ligand_BS"/>
</dbReference>
<dbReference type="InterPro" id="IPR010255">
    <property type="entry name" value="Haem_peroxidase_sf"/>
</dbReference>
<dbReference type="PIR" id="S16332">
    <property type="entry name" value="S16332"/>
</dbReference>
<protein>
    <submittedName>
        <fullName evidence="5">Peroxidase</fullName>
        <ecNumber evidence="5">1.11.1.7</ecNumber>
    </submittedName>
</protein>
<name>Q7M1X2_CUCSA</name>
<dbReference type="GO" id="GO:0020037">
    <property type="term" value="F:heme binding"/>
    <property type="evidence" value="ECO:0007669"/>
    <property type="project" value="InterPro"/>
</dbReference>
<keyword evidence="4" id="KW-0408">Iron</keyword>
<accession>Q7M1X2</accession>
<keyword evidence="3" id="KW-0560">Oxidoreductase</keyword>
<sequence length="19" mass="2167">DLVSLSGAHTFGRSRNRFF</sequence>
<dbReference type="GO" id="GO:0140825">
    <property type="term" value="F:lactoperoxidase activity"/>
    <property type="evidence" value="ECO:0007669"/>
    <property type="project" value="UniProtKB-EC"/>
</dbReference>
<organism evidence="5">
    <name type="scientific">Cucumis sativus</name>
    <name type="common">Cucumber</name>
    <dbReference type="NCBI Taxonomy" id="3659"/>
    <lineage>
        <taxon>Eukaryota</taxon>
        <taxon>Viridiplantae</taxon>
        <taxon>Streptophyta</taxon>
        <taxon>Embryophyta</taxon>
        <taxon>Tracheophyta</taxon>
        <taxon>Spermatophyta</taxon>
        <taxon>Magnoliopsida</taxon>
        <taxon>eudicotyledons</taxon>
        <taxon>Gunneridae</taxon>
        <taxon>Pentapetalae</taxon>
        <taxon>rosids</taxon>
        <taxon>fabids</taxon>
        <taxon>Cucurbitales</taxon>
        <taxon>Cucurbitaceae</taxon>
        <taxon>Benincaseae</taxon>
        <taxon>Cucumis</taxon>
    </lineage>
</organism>
<evidence type="ECO:0000256" key="2">
    <source>
        <dbReference type="ARBA" id="ARBA00022723"/>
    </source>
</evidence>